<dbReference type="Proteomes" id="UP000800036">
    <property type="component" value="Unassembled WGS sequence"/>
</dbReference>
<dbReference type="EMBL" id="ML976662">
    <property type="protein sequence ID" value="KAF1977759.1"/>
    <property type="molecule type" value="Genomic_DNA"/>
</dbReference>
<proteinExistence type="predicted"/>
<name>A0A6A5VMQ6_9PLEO</name>
<dbReference type="PANTHER" id="PTHR43818:SF11">
    <property type="entry name" value="BCDNA.GH03377"/>
    <property type="match status" value="1"/>
</dbReference>
<dbReference type="AlphaFoldDB" id="A0A6A5VMQ6"/>
<dbReference type="InterPro" id="IPR036291">
    <property type="entry name" value="NAD(P)-bd_dom_sf"/>
</dbReference>
<organism evidence="3 4">
    <name type="scientific">Bimuria novae-zelandiae CBS 107.79</name>
    <dbReference type="NCBI Taxonomy" id="1447943"/>
    <lineage>
        <taxon>Eukaryota</taxon>
        <taxon>Fungi</taxon>
        <taxon>Dikarya</taxon>
        <taxon>Ascomycota</taxon>
        <taxon>Pezizomycotina</taxon>
        <taxon>Dothideomycetes</taxon>
        <taxon>Pleosporomycetidae</taxon>
        <taxon>Pleosporales</taxon>
        <taxon>Massarineae</taxon>
        <taxon>Didymosphaeriaceae</taxon>
        <taxon>Bimuria</taxon>
    </lineage>
</organism>
<sequence length="313" mass="34979">MSSEQRRIVNVGLIGCGETVQVAHIPTLLFMRNWFRITFLCDVSGATVKHCSESIPYEVQTTPSPQELCASREVDVVLIASSDEYHVTHVIIALQQDKHALVEKPLALMQRDVQAIIEAEKKSKGNVMVGYMRRYAVPFEDAIREKIGGVDKILYARVRDIIGPNSAFVLQSGTFPKKFIDFDQEDGTDKNNRAKEMVKTALETEAGGIAVTEDSTRMWRLFGGLGSHDLSVMREVLGMPEKVVGSSIGFPFWNVLFKYSGFTVSYDSGIDDIPRFYAHIEVYGMAKTVKVQYDTPYVKGLPVTLHISENVSM</sequence>
<evidence type="ECO:0000313" key="4">
    <source>
        <dbReference type="Proteomes" id="UP000800036"/>
    </source>
</evidence>
<evidence type="ECO:0000313" key="3">
    <source>
        <dbReference type="EMBL" id="KAF1977759.1"/>
    </source>
</evidence>
<reference evidence="3" key="1">
    <citation type="journal article" date="2020" name="Stud. Mycol.">
        <title>101 Dothideomycetes genomes: a test case for predicting lifestyles and emergence of pathogens.</title>
        <authorList>
            <person name="Haridas S."/>
            <person name="Albert R."/>
            <person name="Binder M."/>
            <person name="Bloem J."/>
            <person name="Labutti K."/>
            <person name="Salamov A."/>
            <person name="Andreopoulos B."/>
            <person name="Baker S."/>
            <person name="Barry K."/>
            <person name="Bills G."/>
            <person name="Bluhm B."/>
            <person name="Cannon C."/>
            <person name="Castanera R."/>
            <person name="Culley D."/>
            <person name="Daum C."/>
            <person name="Ezra D."/>
            <person name="Gonzalez J."/>
            <person name="Henrissat B."/>
            <person name="Kuo A."/>
            <person name="Liang C."/>
            <person name="Lipzen A."/>
            <person name="Lutzoni F."/>
            <person name="Magnuson J."/>
            <person name="Mondo S."/>
            <person name="Nolan M."/>
            <person name="Ohm R."/>
            <person name="Pangilinan J."/>
            <person name="Park H.-J."/>
            <person name="Ramirez L."/>
            <person name="Alfaro M."/>
            <person name="Sun H."/>
            <person name="Tritt A."/>
            <person name="Yoshinaga Y."/>
            <person name="Zwiers L.-H."/>
            <person name="Turgeon B."/>
            <person name="Goodwin S."/>
            <person name="Spatafora J."/>
            <person name="Crous P."/>
            <person name="Grigoriev I."/>
        </authorList>
    </citation>
    <scope>NUCLEOTIDE SEQUENCE</scope>
    <source>
        <strain evidence="3">CBS 107.79</strain>
    </source>
</reference>
<keyword evidence="1" id="KW-0560">Oxidoreductase</keyword>
<evidence type="ECO:0000256" key="1">
    <source>
        <dbReference type="ARBA" id="ARBA00023002"/>
    </source>
</evidence>
<keyword evidence="4" id="KW-1185">Reference proteome</keyword>
<dbReference type="GO" id="GO:0016491">
    <property type="term" value="F:oxidoreductase activity"/>
    <property type="evidence" value="ECO:0007669"/>
    <property type="project" value="UniProtKB-KW"/>
</dbReference>
<dbReference type="PANTHER" id="PTHR43818">
    <property type="entry name" value="BCDNA.GH03377"/>
    <property type="match status" value="1"/>
</dbReference>
<gene>
    <name evidence="3" type="ORF">BU23DRAFT_451658</name>
</gene>
<evidence type="ECO:0000259" key="2">
    <source>
        <dbReference type="Pfam" id="PF01408"/>
    </source>
</evidence>
<dbReference type="InterPro" id="IPR050463">
    <property type="entry name" value="Gfo/Idh/MocA_oxidrdct_glycsds"/>
</dbReference>
<dbReference type="InterPro" id="IPR000683">
    <property type="entry name" value="Gfo/Idh/MocA-like_OxRdtase_N"/>
</dbReference>
<dbReference type="SUPFAM" id="SSF51735">
    <property type="entry name" value="NAD(P)-binding Rossmann-fold domains"/>
    <property type="match status" value="1"/>
</dbReference>
<feature type="domain" description="Gfo/Idh/MocA-like oxidoreductase N-terminal" evidence="2">
    <location>
        <begin position="9"/>
        <end position="131"/>
    </location>
</feature>
<accession>A0A6A5VMQ6</accession>
<dbReference type="GO" id="GO:0000166">
    <property type="term" value="F:nucleotide binding"/>
    <property type="evidence" value="ECO:0007669"/>
    <property type="project" value="InterPro"/>
</dbReference>
<protein>
    <submittedName>
        <fullName evidence="3">NAD(P)-binding protein</fullName>
    </submittedName>
</protein>
<dbReference type="OrthoDB" id="64915at2759"/>
<dbReference type="Pfam" id="PF01408">
    <property type="entry name" value="GFO_IDH_MocA"/>
    <property type="match status" value="1"/>
</dbReference>
<dbReference type="Gene3D" id="3.40.50.720">
    <property type="entry name" value="NAD(P)-binding Rossmann-like Domain"/>
    <property type="match status" value="1"/>
</dbReference>